<keyword evidence="2" id="KW-1134">Transmembrane beta strand</keyword>
<keyword evidence="12" id="KW-1185">Reference proteome</keyword>
<keyword evidence="5" id="KW-0677">Repeat</keyword>
<dbReference type="PANTHER" id="PTHR12815">
    <property type="entry name" value="SORTING AND ASSEMBLY MACHINERY SAMM50 PROTEIN FAMILY MEMBER"/>
    <property type="match status" value="1"/>
</dbReference>
<protein>
    <recommendedName>
        <fullName evidence="8">Outer membrane protein assembly factor BamA</fullName>
    </recommendedName>
</protein>
<dbReference type="InterPro" id="IPR039910">
    <property type="entry name" value="D15-like"/>
</dbReference>
<evidence type="ECO:0000256" key="1">
    <source>
        <dbReference type="ARBA" id="ARBA00004370"/>
    </source>
</evidence>
<comment type="caution">
    <text evidence="11">The sequence shown here is derived from an EMBL/GenBank/DDBJ whole genome shotgun (WGS) entry which is preliminary data.</text>
</comment>
<reference evidence="11 12" key="1">
    <citation type="journal article" date="2015" name="Int. J. Syst. Evol. Microbiol.">
        <title>Winogradskyella litoriviva sp. nov., isolated from coastal seawater.</title>
        <authorList>
            <person name="Nedashkovskaya O.I."/>
            <person name="Kukhlevskiy A.D."/>
            <person name="Zhukova N.V."/>
            <person name="Kim S.J."/>
            <person name="Rhee S.K."/>
            <person name="Mikhailov V.V."/>
        </authorList>
    </citation>
    <scope>NUCLEOTIDE SEQUENCE [LARGE SCALE GENOMIC DNA]</scope>
    <source>
        <strain evidence="11 12">KMM6491</strain>
    </source>
</reference>
<dbReference type="EMBL" id="JABRWQ010000003">
    <property type="protein sequence ID" value="NRD23351.1"/>
    <property type="molecule type" value="Genomic_DNA"/>
</dbReference>
<dbReference type="PROSITE" id="PS51779">
    <property type="entry name" value="POTRA"/>
    <property type="match status" value="3"/>
</dbReference>
<dbReference type="PIRSF" id="PIRSF006076">
    <property type="entry name" value="OM_assembly_OMP85"/>
    <property type="match status" value="1"/>
</dbReference>
<dbReference type="InterPro" id="IPR023707">
    <property type="entry name" value="OM_assembly_BamA"/>
</dbReference>
<evidence type="ECO:0000256" key="3">
    <source>
        <dbReference type="ARBA" id="ARBA00022692"/>
    </source>
</evidence>
<comment type="subcellular location">
    <subcellularLocation>
        <location evidence="1">Membrane</location>
    </subcellularLocation>
</comment>
<evidence type="ECO:0000256" key="8">
    <source>
        <dbReference type="NCBIfam" id="TIGR03303"/>
    </source>
</evidence>
<dbReference type="PANTHER" id="PTHR12815:SF47">
    <property type="entry name" value="TRANSLOCATION AND ASSEMBLY MODULE SUBUNIT TAMA"/>
    <property type="match status" value="1"/>
</dbReference>
<evidence type="ECO:0000259" key="10">
    <source>
        <dbReference type="PROSITE" id="PS51779"/>
    </source>
</evidence>
<dbReference type="Gene3D" id="3.10.20.310">
    <property type="entry name" value="membrane protein fhac"/>
    <property type="match status" value="5"/>
</dbReference>
<evidence type="ECO:0000256" key="7">
    <source>
        <dbReference type="ARBA" id="ARBA00023237"/>
    </source>
</evidence>
<keyword evidence="3" id="KW-0812">Transmembrane</keyword>
<dbReference type="Gene3D" id="2.40.160.50">
    <property type="entry name" value="membrane protein fhac: a member of the omp85/tpsb transporter family"/>
    <property type="match status" value="1"/>
</dbReference>
<dbReference type="Pfam" id="PF07244">
    <property type="entry name" value="POTRA"/>
    <property type="match status" value="4"/>
</dbReference>
<evidence type="ECO:0000313" key="12">
    <source>
        <dbReference type="Proteomes" id="UP000805085"/>
    </source>
</evidence>
<dbReference type="Pfam" id="PF01103">
    <property type="entry name" value="Omp85"/>
    <property type="match status" value="1"/>
</dbReference>
<dbReference type="InterPro" id="IPR010827">
    <property type="entry name" value="BamA/TamA_POTRA"/>
</dbReference>
<name>A0ABX2E6M1_9FLAO</name>
<sequence>MEKQANNLPNNSVLKSTLKLFCTVFLFTISFNSNAQVEGGETYLIKDITVTGNTNFSAQTIIAYSKLRRDEEIQVGGEKIANAVKTLWKSNLFSSIDIYIINIDGNTADLEINLSDLPELKDLTIEGIKKGKKDELISENKLKPGVKVTENLIATTKNYLTNKYRKKGFLNTKVKVTTSQVIDSVEKERVNMLVDINKGEKVKIKSINFEGNDKMTDKKLRKAMKNTKQKSLSPLRILKRSKYIEDDFRTDLVSLVDYYKENGYRDARVISDSISYIDEKTISLDIKVEEGEKYTFGKITFVGNTVYSDRQLALLLGIKEGDTYNGVELRERISDETNPDAQDITNAYQNNGYMFSTINPVEVSAEGNVIDMEIRISEGKPAYFNNVTVVGNDVTNDHVVYREIRTRPGQLYRKSDIIRTIRELGQLGFFDAQQITPNIKNPNPVDGTLDVEYSVVEQGSSQIQLQGGYGGGGFIGTLGLSFNNFSIKDIFKKDAYKPVPRGDGQSLALRLQASQYFQTYSFSFSEPWLGGKKPYQMSTSLSHSKQFLYDSSSGGADKDRSFNITGLTFGLSTRLSKPDDYFVLSQALSFQHYNLNNYTTSLFTFGDGYSNNLSYTVGLSRSDLRVDPIFPTGGSSFSVSAKFSFPYSLVNGVDYKALIDERDGLDASDSSDYERIAEIDQERFKWLEFYKVKFKAEWYQSLTKKFVLRPSMEFGFLGAYNNSRGVIPFERFFVGGDGLANYSLDGREVVQLRGYPNQSLSDTDGGSIYNKFSLELRYPITLGSSAKIYALSFLEAGSSVNEFKDFDPFKLQRSAGFGLRIFMPAFGLLGIDFGHAFDESPYGTQVKNWETHFIIGQQF</sequence>
<keyword evidence="6" id="KW-0472">Membrane</keyword>
<evidence type="ECO:0000256" key="2">
    <source>
        <dbReference type="ARBA" id="ARBA00022452"/>
    </source>
</evidence>
<organism evidence="11 12">
    <name type="scientific">Winogradskyella litoriviva</name>
    <dbReference type="NCBI Taxonomy" id="1220182"/>
    <lineage>
        <taxon>Bacteria</taxon>
        <taxon>Pseudomonadati</taxon>
        <taxon>Bacteroidota</taxon>
        <taxon>Flavobacteriia</taxon>
        <taxon>Flavobacteriales</taxon>
        <taxon>Flavobacteriaceae</taxon>
        <taxon>Winogradskyella</taxon>
    </lineage>
</organism>
<keyword evidence="4 9" id="KW-0732">Signal</keyword>
<dbReference type="InterPro" id="IPR034746">
    <property type="entry name" value="POTRA"/>
</dbReference>
<evidence type="ECO:0000256" key="6">
    <source>
        <dbReference type="ARBA" id="ARBA00023136"/>
    </source>
</evidence>
<evidence type="ECO:0000256" key="5">
    <source>
        <dbReference type="ARBA" id="ARBA00022737"/>
    </source>
</evidence>
<feature type="domain" description="POTRA" evidence="10">
    <location>
        <begin position="202"/>
        <end position="291"/>
    </location>
</feature>
<dbReference type="Proteomes" id="UP000805085">
    <property type="component" value="Unassembled WGS sequence"/>
</dbReference>
<dbReference type="NCBIfam" id="TIGR03303">
    <property type="entry name" value="OM_YaeT"/>
    <property type="match status" value="1"/>
</dbReference>
<evidence type="ECO:0000256" key="9">
    <source>
        <dbReference type="SAM" id="SignalP"/>
    </source>
</evidence>
<dbReference type="RefSeq" id="WP_173300975.1">
    <property type="nucleotide sequence ID" value="NZ_JABRWQ010000003.1"/>
</dbReference>
<accession>A0ABX2E6M1</accession>
<proteinExistence type="predicted"/>
<feature type="chain" id="PRO_5046679037" description="Outer membrane protein assembly factor BamA" evidence="9">
    <location>
        <begin position="36"/>
        <end position="859"/>
    </location>
</feature>
<evidence type="ECO:0000256" key="4">
    <source>
        <dbReference type="ARBA" id="ARBA00022729"/>
    </source>
</evidence>
<feature type="domain" description="POTRA" evidence="10">
    <location>
        <begin position="382"/>
        <end position="458"/>
    </location>
</feature>
<feature type="domain" description="POTRA" evidence="10">
    <location>
        <begin position="294"/>
        <end position="379"/>
    </location>
</feature>
<dbReference type="InterPro" id="IPR000184">
    <property type="entry name" value="Bac_surfAg_D15"/>
</dbReference>
<gene>
    <name evidence="11" type="primary">bamA</name>
    <name evidence="11" type="ORF">HNV10_08875</name>
</gene>
<feature type="signal peptide" evidence="9">
    <location>
        <begin position="1"/>
        <end position="35"/>
    </location>
</feature>
<keyword evidence="7" id="KW-0998">Cell outer membrane</keyword>
<evidence type="ECO:0000313" key="11">
    <source>
        <dbReference type="EMBL" id="NRD23351.1"/>
    </source>
</evidence>